<dbReference type="Pfam" id="PF00098">
    <property type="entry name" value="zf-CCHC"/>
    <property type="match status" value="1"/>
</dbReference>
<dbReference type="EMBL" id="LBMM01011120">
    <property type="protein sequence ID" value="KMQ87017.1"/>
    <property type="molecule type" value="Genomic_DNA"/>
</dbReference>
<protein>
    <recommendedName>
        <fullName evidence="3">CCHC-type domain-containing protein</fullName>
    </recommendedName>
</protein>
<feature type="compositionally biased region" description="Basic and acidic residues" evidence="2">
    <location>
        <begin position="96"/>
        <end position="121"/>
    </location>
</feature>
<evidence type="ECO:0000313" key="5">
    <source>
        <dbReference type="Proteomes" id="UP000036403"/>
    </source>
</evidence>
<dbReference type="SUPFAM" id="SSF57756">
    <property type="entry name" value="Retrovirus zinc finger-like domains"/>
    <property type="match status" value="1"/>
</dbReference>
<sequence length="175" mass="20130">MYGRRPDQLMLRRELEARVWNAGKTFADYLHDKVTLGNRVPVSDTEIISYVIEGIPSQELRTQARVQCYRSVEAMLTAFANVPAPKEASHRSLTQRRGDPPAIEKDKQQSREQRKTKEVNSPKKCYNCNETGHFAADCTKPKRERGSCFKCEKFGHRANQCNPPKEDVNCVMQER</sequence>
<dbReference type="InterPro" id="IPR001878">
    <property type="entry name" value="Znf_CCHC"/>
</dbReference>
<feature type="region of interest" description="Disordered" evidence="2">
    <location>
        <begin position="83"/>
        <end position="122"/>
    </location>
</feature>
<evidence type="ECO:0000259" key="3">
    <source>
        <dbReference type="PROSITE" id="PS50158"/>
    </source>
</evidence>
<keyword evidence="1" id="KW-0479">Metal-binding</keyword>
<dbReference type="STRING" id="67767.A0A0J7K9K4"/>
<proteinExistence type="predicted"/>
<dbReference type="OrthoDB" id="7699516at2759"/>
<name>A0A0J7K9K4_LASNI</name>
<dbReference type="SMART" id="SM00343">
    <property type="entry name" value="ZnF_C2HC"/>
    <property type="match status" value="2"/>
</dbReference>
<dbReference type="PaxDb" id="67767-A0A0J7K9K4"/>
<evidence type="ECO:0000256" key="2">
    <source>
        <dbReference type="SAM" id="MobiDB-lite"/>
    </source>
</evidence>
<dbReference type="PROSITE" id="PS50158">
    <property type="entry name" value="ZF_CCHC"/>
    <property type="match status" value="2"/>
</dbReference>
<feature type="domain" description="CCHC-type" evidence="3">
    <location>
        <begin position="148"/>
        <end position="161"/>
    </location>
</feature>
<keyword evidence="1" id="KW-0862">Zinc</keyword>
<evidence type="ECO:0000313" key="4">
    <source>
        <dbReference type="EMBL" id="KMQ87017.1"/>
    </source>
</evidence>
<feature type="domain" description="CCHC-type" evidence="3">
    <location>
        <begin position="124"/>
        <end position="140"/>
    </location>
</feature>
<dbReference type="InterPro" id="IPR051714">
    <property type="entry name" value="Znf_CCHC_NABP"/>
</dbReference>
<gene>
    <name evidence="4" type="ORF">RF55_13822</name>
</gene>
<comment type="caution">
    <text evidence="4">The sequence shown here is derived from an EMBL/GenBank/DDBJ whole genome shotgun (WGS) entry which is preliminary data.</text>
</comment>
<dbReference type="GO" id="GO:0003676">
    <property type="term" value="F:nucleic acid binding"/>
    <property type="evidence" value="ECO:0007669"/>
    <property type="project" value="InterPro"/>
</dbReference>
<dbReference type="AlphaFoldDB" id="A0A0J7K9K4"/>
<reference evidence="4 5" key="1">
    <citation type="submission" date="2015-04" db="EMBL/GenBank/DDBJ databases">
        <title>Lasius niger genome sequencing.</title>
        <authorList>
            <person name="Konorov E.A."/>
            <person name="Nikitin M.A."/>
            <person name="Kirill M.V."/>
            <person name="Chang P."/>
        </authorList>
    </citation>
    <scope>NUCLEOTIDE SEQUENCE [LARGE SCALE GENOMIC DNA]</scope>
    <source>
        <tissue evidence="4">Whole</tissue>
    </source>
</reference>
<keyword evidence="5" id="KW-1185">Reference proteome</keyword>
<keyword evidence="1" id="KW-0863">Zinc-finger</keyword>
<dbReference type="Gene3D" id="4.10.60.10">
    <property type="entry name" value="Zinc finger, CCHC-type"/>
    <property type="match status" value="1"/>
</dbReference>
<accession>A0A0J7K9K4</accession>
<dbReference type="PANTHER" id="PTHR23002">
    <property type="entry name" value="ZINC FINGER CCHC DOMAIN CONTAINING PROTEIN"/>
    <property type="match status" value="1"/>
</dbReference>
<dbReference type="Proteomes" id="UP000036403">
    <property type="component" value="Unassembled WGS sequence"/>
</dbReference>
<dbReference type="InterPro" id="IPR036875">
    <property type="entry name" value="Znf_CCHC_sf"/>
</dbReference>
<evidence type="ECO:0000256" key="1">
    <source>
        <dbReference type="PROSITE-ProRule" id="PRU00047"/>
    </source>
</evidence>
<dbReference type="GO" id="GO:0008270">
    <property type="term" value="F:zinc ion binding"/>
    <property type="evidence" value="ECO:0007669"/>
    <property type="project" value="UniProtKB-KW"/>
</dbReference>
<organism evidence="4 5">
    <name type="scientific">Lasius niger</name>
    <name type="common">Black garden ant</name>
    <dbReference type="NCBI Taxonomy" id="67767"/>
    <lineage>
        <taxon>Eukaryota</taxon>
        <taxon>Metazoa</taxon>
        <taxon>Ecdysozoa</taxon>
        <taxon>Arthropoda</taxon>
        <taxon>Hexapoda</taxon>
        <taxon>Insecta</taxon>
        <taxon>Pterygota</taxon>
        <taxon>Neoptera</taxon>
        <taxon>Endopterygota</taxon>
        <taxon>Hymenoptera</taxon>
        <taxon>Apocrita</taxon>
        <taxon>Aculeata</taxon>
        <taxon>Formicoidea</taxon>
        <taxon>Formicidae</taxon>
        <taxon>Formicinae</taxon>
        <taxon>Lasius</taxon>
        <taxon>Lasius</taxon>
    </lineage>
</organism>